<evidence type="ECO:0000313" key="2">
    <source>
        <dbReference type="EMBL" id="GFD57333.1"/>
    </source>
</evidence>
<sequence length="87" mass="9616">VRETDEGGVASVEKDNVDEIKPIGNVSDEKVELVTKNKMDDKEKLQVDEDLEWDEIGDIGENDVKSVSQGGSLKKDEVLKRLNSGDD</sequence>
<evidence type="ECO:0000256" key="1">
    <source>
        <dbReference type="SAM" id="MobiDB-lite"/>
    </source>
</evidence>
<feature type="region of interest" description="Disordered" evidence="1">
    <location>
        <begin position="1"/>
        <end position="23"/>
    </location>
</feature>
<feature type="non-terminal residue" evidence="2">
    <location>
        <position position="87"/>
    </location>
</feature>
<feature type="compositionally biased region" description="Basic and acidic residues" evidence="1">
    <location>
        <begin position="12"/>
        <end position="23"/>
    </location>
</feature>
<feature type="non-terminal residue" evidence="2">
    <location>
        <position position="1"/>
    </location>
</feature>
<name>A0A699XDU1_TANCI</name>
<dbReference type="AlphaFoldDB" id="A0A699XDU1"/>
<gene>
    <name evidence="2" type="ORF">Tci_929302</name>
</gene>
<reference evidence="2" key="1">
    <citation type="journal article" date="2019" name="Sci. Rep.">
        <title>Draft genome of Tanacetum cinerariifolium, the natural source of mosquito coil.</title>
        <authorList>
            <person name="Yamashiro T."/>
            <person name="Shiraishi A."/>
            <person name="Satake H."/>
            <person name="Nakayama K."/>
        </authorList>
    </citation>
    <scope>NUCLEOTIDE SEQUENCE</scope>
</reference>
<comment type="caution">
    <text evidence="2">The sequence shown here is derived from an EMBL/GenBank/DDBJ whole genome shotgun (WGS) entry which is preliminary data.</text>
</comment>
<dbReference type="EMBL" id="BKCJ011839853">
    <property type="protein sequence ID" value="GFD57333.1"/>
    <property type="molecule type" value="Genomic_DNA"/>
</dbReference>
<organism evidence="2">
    <name type="scientific">Tanacetum cinerariifolium</name>
    <name type="common">Dalmatian daisy</name>
    <name type="synonym">Chrysanthemum cinerariifolium</name>
    <dbReference type="NCBI Taxonomy" id="118510"/>
    <lineage>
        <taxon>Eukaryota</taxon>
        <taxon>Viridiplantae</taxon>
        <taxon>Streptophyta</taxon>
        <taxon>Embryophyta</taxon>
        <taxon>Tracheophyta</taxon>
        <taxon>Spermatophyta</taxon>
        <taxon>Magnoliopsida</taxon>
        <taxon>eudicotyledons</taxon>
        <taxon>Gunneridae</taxon>
        <taxon>Pentapetalae</taxon>
        <taxon>asterids</taxon>
        <taxon>campanulids</taxon>
        <taxon>Asterales</taxon>
        <taxon>Asteraceae</taxon>
        <taxon>Asteroideae</taxon>
        <taxon>Anthemideae</taxon>
        <taxon>Anthemidinae</taxon>
        <taxon>Tanacetum</taxon>
    </lineage>
</organism>
<accession>A0A699XDU1</accession>
<protein>
    <submittedName>
        <fullName evidence="2">Uncharacterized protein</fullName>
    </submittedName>
</protein>
<proteinExistence type="predicted"/>